<name>A0A3P7N7I2_CYLGO</name>
<protein>
    <recommendedName>
        <fullName evidence="3">Zinc-binding domain-containing protein</fullName>
    </recommendedName>
</protein>
<evidence type="ECO:0000313" key="2">
    <source>
        <dbReference type="Proteomes" id="UP000271889"/>
    </source>
</evidence>
<feature type="non-terminal residue" evidence="1">
    <location>
        <position position="138"/>
    </location>
</feature>
<dbReference type="Proteomes" id="UP000271889">
    <property type="component" value="Unassembled WGS sequence"/>
</dbReference>
<evidence type="ECO:0008006" key="3">
    <source>
        <dbReference type="Google" id="ProtNLM"/>
    </source>
</evidence>
<accession>A0A3P7N7I2</accession>
<dbReference type="AlphaFoldDB" id="A0A3P7N7I2"/>
<keyword evidence="2" id="KW-1185">Reference proteome</keyword>
<evidence type="ECO:0000313" key="1">
    <source>
        <dbReference type="EMBL" id="VDN31378.1"/>
    </source>
</evidence>
<dbReference type="OrthoDB" id="5867846at2759"/>
<gene>
    <name evidence="1" type="ORF">CGOC_LOCUS11800</name>
</gene>
<sequence>MSCEEYKRWTDRWDTQYFLEKNHIDGDGQVRLCLFCEEVFQVPYGSNITRCPSRRCKWEYDDEGNYRHWHGYKRTLRKRALKHANALGQKINFCSECICAEARRQRFEKNETENFKKYVANYFSSKKERRKMNETRNL</sequence>
<organism evidence="1 2">
    <name type="scientific">Cylicostephanus goldi</name>
    <name type="common">Nematode worm</name>
    <dbReference type="NCBI Taxonomy" id="71465"/>
    <lineage>
        <taxon>Eukaryota</taxon>
        <taxon>Metazoa</taxon>
        <taxon>Ecdysozoa</taxon>
        <taxon>Nematoda</taxon>
        <taxon>Chromadorea</taxon>
        <taxon>Rhabditida</taxon>
        <taxon>Rhabditina</taxon>
        <taxon>Rhabditomorpha</taxon>
        <taxon>Strongyloidea</taxon>
        <taxon>Strongylidae</taxon>
        <taxon>Cylicostephanus</taxon>
    </lineage>
</organism>
<dbReference type="EMBL" id="UYRV01118861">
    <property type="protein sequence ID" value="VDN31378.1"/>
    <property type="molecule type" value="Genomic_DNA"/>
</dbReference>
<reference evidence="1 2" key="1">
    <citation type="submission" date="2018-11" db="EMBL/GenBank/DDBJ databases">
        <authorList>
            <consortium name="Pathogen Informatics"/>
        </authorList>
    </citation>
    <scope>NUCLEOTIDE SEQUENCE [LARGE SCALE GENOMIC DNA]</scope>
</reference>
<proteinExistence type="predicted"/>